<dbReference type="EMBL" id="MU848261">
    <property type="protein sequence ID" value="KAK2633231.1"/>
    <property type="molecule type" value="Genomic_DNA"/>
</dbReference>
<gene>
    <name evidence="2" type="ORF">EUGRSUZ_L00180</name>
</gene>
<dbReference type="STRING" id="71139.A0A058ZVX8"/>
<protein>
    <submittedName>
        <fullName evidence="2">Uncharacterized protein</fullName>
    </submittedName>
</protein>
<evidence type="ECO:0000313" key="1">
    <source>
        <dbReference type="EMBL" id="KAK2633231.1"/>
    </source>
</evidence>
<dbReference type="Gramene" id="KCW45918">
    <property type="protein sequence ID" value="KCW45918"/>
    <property type="gene ID" value="EUGRSUZ_L00180"/>
</dbReference>
<reference evidence="1" key="2">
    <citation type="journal article" date="2014" name="Nature">
        <title>The genome of Eucalyptus grandis.</title>
        <authorList>
            <person name="Myburg A.A."/>
            <person name="Grattapaglia D."/>
            <person name="Tuskan G.A."/>
            <person name="Hellsten U."/>
            <person name="Hayes R.D."/>
            <person name="Grimwood J."/>
            <person name="Jenkins J."/>
            <person name="Lindquist E."/>
            <person name="Tice H."/>
            <person name="Bauer D."/>
            <person name="Goodstein D.M."/>
            <person name="Dubchak I."/>
            <person name="Poliakov A."/>
            <person name="Mizrachi E."/>
            <person name="Kullan A.R."/>
            <person name="Hussey S.G."/>
            <person name="Pinard D."/>
            <person name="van der Merwe K."/>
            <person name="Singh P."/>
            <person name="van Jaarsveld I."/>
            <person name="Silva-Junior O.B."/>
            <person name="Togawa R.C."/>
            <person name="Pappas M.R."/>
            <person name="Faria D.A."/>
            <person name="Sansaloni C.P."/>
            <person name="Petroli C.D."/>
            <person name="Yang X."/>
            <person name="Ranjan P."/>
            <person name="Tschaplinski T.J."/>
            <person name="Ye C.Y."/>
            <person name="Li T."/>
            <person name="Sterck L."/>
            <person name="Vanneste K."/>
            <person name="Murat F."/>
            <person name="Soler M."/>
            <person name="Clemente H.S."/>
            <person name="Saidi N."/>
            <person name="Cassan-Wang H."/>
            <person name="Dunand C."/>
            <person name="Hefer C.A."/>
            <person name="Bornberg-Bauer E."/>
            <person name="Kersting A.R."/>
            <person name="Vining K."/>
            <person name="Amarasinghe V."/>
            <person name="Ranik M."/>
            <person name="Naithani S."/>
            <person name="Elser J."/>
            <person name="Boyd A.E."/>
            <person name="Liston A."/>
            <person name="Spatafora J.W."/>
            <person name="Dharmwardhana P."/>
            <person name="Raja R."/>
            <person name="Sullivan C."/>
            <person name="Romanel E."/>
            <person name="Alves-Ferreira M."/>
            <person name="Kulheim C."/>
            <person name="Foley W."/>
            <person name="Carocha V."/>
            <person name="Paiva J."/>
            <person name="Kudrna D."/>
            <person name="Brommonschenkel S.H."/>
            <person name="Pasquali G."/>
            <person name="Byrne M."/>
            <person name="Rigault P."/>
            <person name="Tibbits J."/>
            <person name="Spokevicius A."/>
            <person name="Jones R.C."/>
            <person name="Steane D.A."/>
            <person name="Vaillancourt R.E."/>
            <person name="Potts B.M."/>
            <person name="Joubert F."/>
            <person name="Barry K."/>
            <person name="Pappas G.J."/>
            <person name="Strauss S.H."/>
            <person name="Jaiswal P."/>
            <person name="Grima-Pettenati J."/>
            <person name="Salse J."/>
            <person name="Van de Peer Y."/>
            <person name="Rokhsar D.S."/>
            <person name="Schmutz J."/>
        </authorList>
    </citation>
    <scope>NUCLEOTIDE SEQUENCE</scope>
    <source>
        <tissue evidence="1">Leaf extractions</tissue>
    </source>
</reference>
<evidence type="ECO:0000313" key="2">
    <source>
        <dbReference type="EMBL" id="KCW45918.1"/>
    </source>
</evidence>
<sequence>MSLFEGRLRLPWLPRGSACGGSGGGGGCGVDGEDWKVKSVVDGAEEASGVSSDVIILDVGGMTCGGCAAGMKRILENQHWTASGICCQRKSYNWDIYCMACI</sequence>
<dbReference type="CDD" id="cd00371">
    <property type="entry name" value="HMA"/>
    <property type="match status" value="1"/>
</dbReference>
<reference evidence="2" key="1">
    <citation type="submission" date="2013-07" db="EMBL/GenBank/DDBJ databases">
        <title>The genome of Eucalyptus grandis.</title>
        <authorList>
            <person name="Schmutz J."/>
            <person name="Hayes R."/>
            <person name="Myburg A."/>
            <person name="Tuskan G."/>
            <person name="Grattapaglia D."/>
            <person name="Rokhsar D.S."/>
        </authorList>
    </citation>
    <scope>NUCLEOTIDE SEQUENCE</scope>
    <source>
        <tissue evidence="2">Leaf extractions</tissue>
    </source>
</reference>
<proteinExistence type="predicted"/>
<dbReference type="Proteomes" id="UP000030711">
    <property type="component" value="Unassembled WGS sequence"/>
</dbReference>
<dbReference type="AlphaFoldDB" id="A0A058ZVX8"/>
<organism evidence="2">
    <name type="scientific">Eucalyptus grandis</name>
    <name type="common">Flooded gum</name>
    <dbReference type="NCBI Taxonomy" id="71139"/>
    <lineage>
        <taxon>Eukaryota</taxon>
        <taxon>Viridiplantae</taxon>
        <taxon>Streptophyta</taxon>
        <taxon>Embryophyta</taxon>
        <taxon>Tracheophyta</taxon>
        <taxon>Spermatophyta</taxon>
        <taxon>Magnoliopsida</taxon>
        <taxon>eudicotyledons</taxon>
        <taxon>Gunneridae</taxon>
        <taxon>Pentapetalae</taxon>
        <taxon>rosids</taxon>
        <taxon>malvids</taxon>
        <taxon>Myrtales</taxon>
        <taxon>Myrtaceae</taxon>
        <taxon>Myrtoideae</taxon>
        <taxon>Eucalypteae</taxon>
        <taxon>Eucalyptus</taxon>
    </lineage>
</organism>
<accession>A0A058ZVX8</accession>
<dbReference type="SUPFAM" id="SSF55008">
    <property type="entry name" value="HMA, heavy metal-associated domain"/>
    <property type="match status" value="1"/>
</dbReference>
<dbReference type="InterPro" id="IPR036163">
    <property type="entry name" value="HMA_dom_sf"/>
</dbReference>
<dbReference type="PROSITE" id="PS51257">
    <property type="entry name" value="PROKAR_LIPOPROTEIN"/>
    <property type="match status" value="1"/>
</dbReference>
<dbReference type="GO" id="GO:0046872">
    <property type="term" value="F:metal ion binding"/>
    <property type="evidence" value="ECO:0007669"/>
    <property type="project" value="InterPro"/>
</dbReference>
<reference evidence="1" key="4">
    <citation type="submission" date="2023-07" db="EMBL/GenBank/DDBJ databases">
        <authorList>
            <person name="Myburg A.A."/>
            <person name="Grattapaglia D."/>
            <person name="Tuskan G.A."/>
            <person name="Hellsten U."/>
            <person name="Hayes R.D."/>
            <person name="Grimwood J."/>
            <person name="Jenkins J."/>
            <person name="Lindquist E."/>
            <person name="Tice H."/>
            <person name="Bauer D."/>
            <person name="Goodstein D.M."/>
            <person name="Dubchak I."/>
            <person name="Poliakov A."/>
            <person name="Mizrachi E."/>
            <person name="Kullan A.R."/>
            <person name="Hussey S.G."/>
            <person name="Pinard D."/>
            <person name="Van D.M."/>
            <person name="Singh P."/>
            <person name="Van J.I."/>
            <person name="Silva-Junior O.B."/>
            <person name="Togawa R.C."/>
            <person name="Pappas M.R."/>
            <person name="Faria D.A."/>
            <person name="Sansaloni C.P."/>
            <person name="Petroli C.D."/>
            <person name="Yang X."/>
            <person name="Ranjan P."/>
            <person name="Tschaplinski T.J."/>
            <person name="Ye C.Y."/>
            <person name="Li T."/>
            <person name="Sterck L."/>
            <person name="Vanneste K."/>
            <person name="Murat F."/>
            <person name="Soler M."/>
            <person name="Clemente H.S."/>
            <person name="Saidi N."/>
            <person name="Cassan-Wang H."/>
            <person name="Dunand C."/>
            <person name="Hefer C.A."/>
            <person name="Bornberg-Bauer E."/>
            <person name="Kersting A.R."/>
            <person name="Vining K."/>
            <person name="Amarasinghe V."/>
            <person name="Ranik M."/>
            <person name="Naithani S."/>
            <person name="Elser J."/>
            <person name="Boyd A.E."/>
            <person name="Liston A."/>
            <person name="Spatafora J.W."/>
            <person name="Dharmwardhana P."/>
            <person name="Raja R."/>
            <person name="Sullivan C."/>
            <person name="Romanel E."/>
            <person name="Alves-Ferreira M."/>
            <person name="Kulheim C."/>
            <person name="Foley W."/>
            <person name="Carocha V."/>
            <person name="Paiva J."/>
            <person name="Kudrna D."/>
            <person name="Brommonschenkel S.H."/>
            <person name="Pasquali G."/>
            <person name="Byrne M."/>
            <person name="Rigault P."/>
            <person name="Tibbits J."/>
            <person name="Spokevicius A."/>
            <person name="Jones R.C."/>
            <person name="Steane D.A."/>
            <person name="Vaillancourt R.E."/>
            <person name="Potts B.M."/>
            <person name="Joubert F."/>
            <person name="Barry K."/>
            <person name="Pappas G.J."/>
            <person name="Strauss S.H."/>
            <person name="Jaiswal P."/>
            <person name="Grima-Pettenati J."/>
            <person name="Salse J."/>
            <person name="Van D.P."/>
            <person name="Rokhsar D.S."/>
            <person name="Schmutz J."/>
        </authorList>
    </citation>
    <scope>NUCLEOTIDE SEQUENCE</scope>
    <source>
        <tissue evidence="1">Leaf extractions</tissue>
    </source>
</reference>
<reference evidence="1" key="3">
    <citation type="submission" date="2023-04" db="EMBL/GenBank/DDBJ databases">
        <title>WGS assembly of Eucalyptus grandis.</title>
        <authorList>
            <person name="Myburg A."/>
            <person name="Grattapaglia D."/>
            <person name="Tuskan G."/>
            <person name="Hellsten U."/>
            <person name="Hayes R."/>
            <person name="Grimwood J."/>
            <person name="Jenkins J."/>
            <person name="Lindquist E."/>
            <person name="Tice H."/>
            <person name="Bauer D."/>
            <person name="Goodstein D."/>
            <person name="Dubchak I."/>
            <person name="Poliakov A."/>
            <person name="Mizrachi E."/>
            <person name="Kullan A."/>
            <person name="Hussey S."/>
            <person name="Pinard D."/>
            <person name="Van D."/>
            <person name="Singh P."/>
            <person name="Van J."/>
            <person name="Silva-Junior O."/>
            <person name="Togawa R."/>
            <person name="Pappas M."/>
            <person name="Faria D."/>
            <person name="Sansaloni C."/>
            <person name="Petroli C."/>
            <person name="Yang X."/>
            <person name="Ranjan P."/>
            <person name="Tschaplinski T."/>
            <person name="Ye C."/>
            <person name="Li T."/>
            <person name="Sterck L."/>
            <person name="Vanneste K."/>
            <person name="Murat F."/>
            <person name="Soler M."/>
            <person name="Clemente H."/>
            <person name="Saidi N."/>
            <person name="Cassan-Wang H."/>
            <person name="Dunand C."/>
            <person name="Hefer C."/>
            <person name="Bornberg-Bauer E."/>
            <person name="Kersting A."/>
            <person name="Vining K."/>
            <person name="Amarasinghe V."/>
            <person name="Ranik M."/>
            <person name="Naithani S."/>
            <person name="Elser J."/>
            <person name="Boyd A."/>
            <person name="Liston A."/>
            <person name="Spatafora J."/>
            <person name="Dharmwardhana P."/>
            <person name="Raja R."/>
            <person name="Sullivan C."/>
            <person name="Romanel E."/>
            <person name="Alves-Ferreira M."/>
            <person name="Kulheim C."/>
            <person name="Foley W."/>
            <person name="Carocha V."/>
            <person name="Paiva J."/>
            <person name="Kudrna D."/>
            <person name="Brommonschenkel S."/>
            <person name="Pasquali G."/>
            <person name="Byrne M."/>
            <person name="Rigault P."/>
            <person name="Tibbits J."/>
            <person name="Spokevicius A."/>
            <person name="Jones R."/>
            <person name="Steane D."/>
            <person name="Vaillancourt R."/>
            <person name="Potts B."/>
            <person name="Joubert F."/>
            <person name="Barry K."/>
            <person name="Pappas G."/>
            <person name="Strauss S."/>
            <person name="Jaiswal P."/>
            <person name="Grima-Pettenati J."/>
            <person name="Salse J."/>
            <person name="Van D."/>
            <person name="Rokhsar D."/>
            <person name="Schmutz J."/>
        </authorList>
    </citation>
    <scope>NUCLEOTIDE SEQUENCE</scope>
    <source>
        <tissue evidence="1">Leaf extractions</tissue>
    </source>
</reference>
<dbReference type="InParanoid" id="A0A058ZVX8"/>
<evidence type="ECO:0000313" key="3">
    <source>
        <dbReference type="Proteomes" id="UP000030711"/>
    </source>
</evidence>
<dbReference type="EMBL" id="KK198767">
    <property type="protein sequence ID" value="KCW45918.1"/>
    <property type="molecule type" value="Genomic_DNA"/>
</dbReference>
<keyword evidence="3" id="KW-1185">Reference proteome</keyword>
<name>A0A058ZVX8_EUCGR</name>
<dbReference type="InterPro" id="IPR006121">
    <property type="entry name" value="HMA_dom"/>
</dbReference>